<proteinExistence type="predicted"/>
<dbReference type="AlphaFoldDB" id="A0A9X1V218"/>
<gene>
    <name evidence="2" type="ORF">ML462_04425</name>
</gene>
<sequence>MARIRVIFLILIFSLGVSEFAYSQKDGKGPPEPNKQQGGRRGPPCDPGNGNGNGGGNGGGNGNGQGVPPPVGLCLPIDDYVYILMAVGAMYGCYKLRDFENTKTVQ</sequence>
<comment type="caution">
    <text evidence="2">The sequence shown here is derived from an EMBL/GenBank/DDBJ whole genome shotgun (WGS) entry which is preliminary data.</text>
</comment>
<organism evidence="2 3">
    <name type="scientific">Christiangramia lutea</name>
    <dbReference type="NCBI Taxonomy" id="1607951"/>
    <lineage>
        <taxon>Bacteria</taxon>
        <taxon>Pseudomonadati</taxon>
        <taxon>Bacteroidota</taxon>
        <taxon>Flavobacteriia</taxon>
        <taxon>Flavobacteriales</taxon>
        <taxon>Flavobacteriaceae</taxon>
        <taxon>Christiangramia</taxon>
    </lineage>
</organism>
<reference evidence="2" key="1">
    <citation type="submission" date="2022-03" db="EMBL/GenBank/DDBJ databases">
        <title>Gramella crocea sp. nov., isolated from activated sludge of a seafood processing plant.</title>
        <authorList>
            <person name="Zhang X."/>
        </authorList>
    </citation>
    <scope>NUCLEOTIDE SEQUENCE</scope>
    <source>
        <strain evidence="2">YJ019</strain>
    </source>
</reference>
<accession>A0A9X1V218</accession>
<evidence type="ECO:0000313" key="2">
    <source>
        <dbReference type="EMBL" id="MCH4822410.1"/>
    </source>
</evidence>
<dbReference type="RefSeq" id="WP_240712541.1">
    <property type="nucleotide sequence ID" value="NZ_JAKVTV010000001.1"/>
</dbReference>
<feature type="compositionally biased region" description="Gly residues" evidence="1">
    <location>
        <begin position="49"/>
        <end position="65"/>
    </location>
</feature>
<dbReference type="Proteomes" id="UP001139226">
    <property type="component" value="Unassembled WGS sequence"/>
</dbReference>
<keyword evidence="3" id="KW-1185">Reference proteome</keyword>
<protein>
    <submittedName>
        <fullName evidence="2">Uncharacterized protein</fullName>
    </submittedName>
</protein>
<feature type="region of interest" description="Disordered" evidence="1">
    <location>
        <begin position="23"/>
        <end position="65"/>
    </location>
</feature>
<dbReference type="EMBL" id="JAKVTV010000001">
    <property type="protein sequence ID" value="MCH4822410.1"/>
    <property type="molecule type" value="Genomic_DNA"/>
</dbReference>
<evidence type="ECO:0000313" key="3">
    <source>
        <dbReference type="Proteomes" id="UP001139226"/>
    </source>
</evidence>
<evidence type="ECO:0000256" key="1">
    <source>
        <dbReference type="SAM" id="MobiDB-lite"/>
    </source>
</evidence>
<name>A0A9X1V218_9FLAO</name>